<dbReference type="GeneID" id="82879123"/>
<name>A0A1L7CIW8_CORFL</name>
<dbReference type="Pfam" id="PF05258">
    <property type="entry name" value="DciA"/>
    <property type="match status" value="1"/>
</dbReference>
<dbReference type="OrthoDB" id="5516926at2"/>
<organism evidence="2 4">
    <name type="scientific">Corynebacterium flavescens</name>
    <dbReference type="NCBI Taxonomy" id="28028"/>
    <lineage>
        <taxon>Bacteria</taxon>
        <taxon>Bacillati</taxon>
        <taxon>Actinomycetota</taxon>
        <taxon>Actinomycetes</taxon>
        <taxon>Mycobacteriales</taxon>
        <taxon>Corynebacteriaceae</taxon>
        <taxon>Corynebacterium</taxon>
    </lineage>
</organism>
<reference evidence="3 5" key="2">
    <citation type="submission" date="2019-06" db="EMBL/GenBank/DDBJ databases">
        <title>Whole genome shotgun sequence of Corynebacterium flavescens NBRC 14136.</title>
        <authorList>
            <person name="Hosoyama A."/>
            <person name="Uohara A."/>
            <person name="Ohji S."/>
            <person name="Ichikawa N."/>
        </authorList>
    </citation>
    <scope>NUCLEOTIDE SEQUENCE [LARGE SCALE GENOMIC DNA]</scope>
    <source>
        <strain evidence="3 5">NBRC 14136</strain>
    </source>
</reference>
<reference evidence="2 4" key="1">
    <citation type="submission" date="2014-08" db="EMBL/GenBank/DDBJ databases">
        <title>Complete genome sequence of Corynebacterium flavescens OJ8(T)(=DSM 20296(T)), isolated from cheese.</title>
        <authorList>
            <person name="Ruckert C."/>
            <person name="Albersmeier A."/>
            <person name="Winkler A."/>
            <person name="Kalinowski J."/>
        </authorList>
    </citation>
    <scope>NUCLEOTIDE SEQUENCE [LARGE SCALE GENOMIC DNA]</scope>
    <source>
        <strain evidence="2 4">OJ8</strain>
    </source>
</reference>
<dbReference type="EMBL" id="BJNB01000048">
    <property type="protein sequence ID" value="GEB98726.1"/>
    <property type="molecule type" value="Genomic_DNA"/>
</dbReference>
<dbReference type="Proteomes" id="UP000315353">
    <property type="component" value="Unassembled WGS sequence"/>
</dbReference>
<dbReference type="KEGG" id="cfc:CFLV_00020"/>
<dbReference type="PANTHER" id="PTHR36456">
    <property type="entry name" value="UPF0232 PROTEIN SCO3875"/>
    <property type="match status" value="1"/>
</dbReference>
<evidence type="ECO:0000313" key="3">
    <source>
        <dbReference type="EMBL" id="GEB98726.1"/>
    </source>
</evidence>
<dbReference type="RefSeq" id="WP_075728770.1">
    <property type="nucleotide sequence ID" value="NZ_BJNB01000048.1"/>
</dbReference>
<proteinExistence type="predicted"/>
<evidence type="ECO:0000313" key="5">
    <source>
        <dbReference type="Proteomes" id="UP000315353"/>
    </source>
</evidence>
<dbReference type="EMBL" id="CP009246">
    <property type="protein sequence ID" value="APT85758.1"/>
    <property type="molecule type" value="Genomic_DNA"/>
</dbReference>
<dbReference type="STRING" id="28028.CFLV_00020"/>
<sequence length="175" mass="20110">MTDPIQEFFQRVRKNAKNPPELTQKAPPMKLDAPASSRPRSFQPGRPTGKDGRRQRRSLDIPSLGSQIRREIGQRGWEHELAHGWIMGNWENLVGPKIAAHTKPERIKDQIVYVSCDNSNWATELRYLQRQILQKIAARLGPDVIAELRIQGPKQHRNYEGRLWVKPQGSTDTYG</sequence>
<feature type="region of interest" description="Disordered" evidence="1">
    <location>
        <begin position="1"/>
        <end position="64"/>
    </location>
</feature>
<dbReference type="AlphaFoldDB" id="A0A1L7CIW8"/>
<keyword evidence="4" id="KW-1185">Reference proteome</keyword>
<protein>
    <submittedName>
        <fullName evidence="3">UPF0232 protein</fullName>
    </submittedName>
</protein>
<dbReference type="PANTHER" id="PTHR36456:SF1">
    <property type="entry name" value="UPF0232 PROTEIN SCO3875"/>
    <property type="match status" value="1"/>
</dbReference>
<accession>A0A1L7CIW8</accession>
<evidence type="ECO:0000256" key="1">
    <source>
        <dbReference type="SAM" id="MobiDB-lite"/>
    </source>
</evidence>
<evidence type="ECO:0000313" key="2">
    <source>
        <dbReference type="EMBL" id="APT85758.1"/>
    </source>
</evidence>
<evidence type="ECO:0000313" key="4">
    <source>
        <dbReference type="Proteomes" id="UP000185479"/>
    </source>
</evidence>
<dbReference type="InterPro" id="IPR007922">
    <property type="entry name" value="DciA-like"/>
</dbReference>
<dbReference type="Proteomes" id="UP000185479">
    <property type="component" value="Chromosome"/>
</dbReference>
<gene>
    <name evidence="3" type="ORF">CFL01nite_22210</name>
    <name evidence="2" type="ORF">CFLV_00020</name>
</gene>